<dbReference type="Pfam" id="PF18174">
    <property type="entry name" value="HU-CCDC81_bac_1"/>
    <property type="match status" value="1"/>
</dbReference>
<keyword evidence="1" id="KW-0812">Transmembrane</keyword>
<evidence type="ECO:0000313" key="3">
    <source>
        <dbReference type="EMBL" id="WCT13700.1"/>
    </source>
</evidence>
<keyword evidence="1" id="KW-0472">Membrane</keyword>
<protein>
    <recommendedName>
        <fullName evidence="2">CCDC81-like prokaryotic HU domain-containing protein</fullName>
    </recommendedName>
</protein>
<feature type="domain" description="CCDC81-like prokaryotic HU" evidence="2">
    <location>
        <begin position="39"/>
        <end position="89"/>
    </location>
</feature>
<evidence type="ECO:0000256" key="1">
    <source>
        <dbReference type="SAM" id="Phobius"/>
    </source>
</evidence>
<dbReference type="RefSeq" id="WP_273632006.1">
    <property type="nucleotide sequence ID" value="NZ_CP117167.1"/>
</dbReference>
<gene>
    <name evidence="3" type="ORF">PQO05_07100</name>
</gene>
<dbReference type="EMBL" id="CP117167">
    <property type="protein sequence ID" value="WCT13700.1"/>
    <property type="molecule type" value="Genomic_DNA"/>
</dbReference>
<dbReference type="Proteomes" id="UP001216139">
    <property type="component" value="Chromosome"/>
</dbReference>
<keyword evidence="4" id="KW-1185">Reference proteome</keyword>
<proteinExistence type="predicted"/>
<evidence type="ECO:0000259" key="2">
    <source>
        <dbReference type="Pfam" id="PF18174"/>
    </source>
</evidence>
<feature type="transmembrane region" description="Helical" evidence="1">
    <location>
        <begin position="247"/>
        <end position="266"/>
    </location>
</feature>
<sequence>MAIIKLGCTIVITDLIYLEALGLVSDTQTTSLLPDMGMDLSNYVSKLLQQHGHLYVPGLGYFVHLRKSSYYDKATETLYPPYYETTFDADHIESEDHNLLNFISSERNISAVSAQYFLEKYPAMVKAKAEAGEFDFEGLGTFFIDEQSKLVFKPNQSGTNFNSPLYGLPPVKIKKLADVGQPIQTEAEAPVAVVPDFVPEPAIPVASTPVKETFVPPVPIYNTPPPPVEEAEVEPEIEEEQPKSKTIYWVVLVVIVVAAIAGFLVYQYKLINFGTAPVAVKTKPVVQPKADSDSTKKDTSATATVKADSTVKTAAQPAASTTPILGEIPKDTWLILGGSFNNYANATRAVANYRALGHPEARLLDSVQHKEFFVYKIVFGYQPTKKQADSVKMEILKPRTIKAKFIFVEPYK</sequence>
<organism evidence="3 4">
    <name type="scientific">Mucilaginibacter jinjuensis</name>
    <dbReference type="NCBI Taxonomy" id="1176721"/>
    <lineage>
        <taxon>Bacteria</taxon>
        <taxon>Pseudomonadati</taxon>
        <taxon>Bacteroidota</taxon>
        <taxon>Sphingobacteriia</taxon>
        <taxon>Sphingobacteriales</taxon>
        <taxon>Sphingobacteriaceae</taxon>
        <taxon>Mucilaginibacter</taxon>
    </lineage>
</organism>
<name>A0ABY7TB11_9SPHI</name>
<reference evidence="3 4" key="1">
    <citation type="submission" date="2023-02" db="EMBL/GenBank/DDBJ databases">
        <title>Genome sequence of Mucilaginibacter jinjuensis strain KACC 16571.</title>
        <authorList>
            <person name="Kim S."/>
            <person name="Heo J."/>
            <person name="Kwon S.-W."/>
        </authorList>
    </citation>
    <scope>NUCLEOTIDE SEQUENCE [LARGE SCALE GENOMIC DNA]</scope>
    <source>
        <strain evidence="3 4">KACC 16571</strain>
    </source>
</reference>
<dbReference type="InterPro" id="IPR040495">
    <property type="entry name" value="HU-CCDC81_bac_1"/>
</dbReference>
<keyword evidence="1" id="KW-1133">Transmembrane helix</keyword>
<accession>A0ABY7TB11</accession>
<evidence type="ECO:0000313" key="4">
    <source>
        <dbReference type="Proteomes" id="UP001216139"/>
    </source>
</evidence>